<geneLocation type="mitochondrion" evidence="10"/>
<keyword evidence="9" id="KW-0830">Ubiquinone</keyword>
<feature type="transmembrane region" description="Helical" evidence="9">
    <location>
        <begin position="52"/>
        <end position="74"/>
    </location>
</feature>
<comment type="subcellular location">
    <subcellularLocation>
        <location evidence="1">Membrane</location>
    </subcellularLocation>
    <subcellularLocation>
        <location evidence="9">Mitochondrion membrane</location>
        <topology evidence="9">Multi-pass membrane protein</topology>
    </subcellularLocation>
</comment>
<comment type="similarity">
    <text evidence="2 9">Belongs to the complex I subunit 3 family.</text>
</comment>
<evidence type="ECO:0000256" key="3">
    <source>
        <dbReference type="ARBA" id="ARBA00021007"/>
    </source>
</evidence>
<keyword evidence="9" id="KW-1278">Translocase</keyword>
<feature type="transmembrane region" description="Helical" evidence="9">
    <location>
        <begin position="81"/>
        <end position="100"/>
    </location>
</feature>
<evidence type="ECO:0000256" key="4">
    <source>
        <dbReference type="ARBA" id="ARBA00022448"/>
    </source>
</evidence>
<keyword evidence="9" id="KW-0679">Respiratory chain</keyword>
<protein>
    <recommendedName>
        <fullName evidence="3 9">NADH-ubiquinone oxidoreductase chain 3</fullName>
        <ecNumber evidence="9">7.1.1.2</ecNumber>
    </recommendedName>
</protein>
<dbReference type="InterPro" id="IPR000440">
    <property type="entry name" value="NADH_UbQ/plastoQ_OxRdtase_su3"/>
</dbReference>
<organism evidence="10">
    <name type="scientific">Cooperia oncophora</name>
    <name type="common">Parasitic roundworm</name>
    <name type="synonym">Strongylus oncophora</name>
    <dbReference type="NCBI Taxonomy" id="27828"/>
    <lineage>
        <taxon>Eukaryota</taxon>
        <taxon>Metazoa</taxon>
        <taxon>Ecdysozoa</taxon>
        <taxon>Nematoda</taxon>
        <taxon>Chromadorea</taxon>
        <taxon>Rhabditida</taxon>
        <taxon>Rhabditina</taxon>
        <taxon>Rhabditomorpha</taxon>
        <taxon>Strongyloidea</taxon>
        <taxon>Trichostrongylidae</taxon>
        <taxon>Cooperia</taxon>
    </lineage>
</organism>
<dbReference type="InterPro" id="IPR038430">
    <property type="entry name" value="NDAH_ubi_oxred_su3_sf"/>
</dbReference>
<accession>D3J820</accession>
<comment type="function">
    <text evidence="9">Core subunit of the mitochondrial membrane respiratory chain NADH dehydrogenase (Complex I) which catalyzes electron transfer from NADH through the respiratory chain, using ubiquinone as an electron acceptor. Essential for the catalytic activity of complex I.</text>
</comment>
<dbReference type="PANTHER" id="PTHR11058:SF9">
    <property type="entry name" value="NADH-UBIQUINONE OXIDOREDUCTASE CHAIN 3"/>
    <property type="match status" value="1"/>
</dbReference>
<keyword evidence="7 9" id="KW-0472">Membrane</keyword>
<evidence type="ECO:0000256" key="7">
    <source>
        <dbReference type="ARBA" id="ARBA00023136"/>
    </source>
</evidence>
<dbReference type="GO" id="GO:0031966">
    <property type="term" value="C:mitochondrial membrane"/>
    <property type="evidence" value="ECO:0007669"/>
    <property type="project" value="UniProtKB-SubCell"/>
</dbReference>
<keyword evidence="9 10" id="KW-0496">Mitochondrion</keyword>
<dbReference type="Pfam" id="PF00507">
    <property type="entry name" value="Oxidored_q4"/>
    <property type="match status" value="1"/>
</dbReference>
<dbReference type="EMBL" id="GQ888713">
    <property type="protein sequence ID" value="ACX85119.1"/>
    <property type="molecule type" value="Genomic_DNA"/>
</dbReference>
<sequence>MVVLFCVVLITLVLLVLLYVLSFVISMKKSELLKVSTFESGFVSLSKVQNSFSIHFFVIMLMFVIFDLEIVMFLGLVLSDFSAFVGFFMLMFFIMMGFYMEWWYGKLIWVIY</sequence>
<dbReference type="PANTHER" id="PTHR11058">
    <property type="entry name" value="NADH-UBIQUINONE OXIDOREDUCTASE CHAIN 3"/>
    <property type="match status" value="1"/>
</dbReference>
<name>D3J820_COOON</name>
<keyword evidence="9" id="KW-0249">Electron transport</keyword>
<evidence type="ECO:0000256" key="5">
    <source>
        <dbReference type="ARBA" id="ARBA00022692"/>
    </source>
</evidence>
<dbReference type="GO" id="GO:0008137">
    <property type="term" value="F:NADH dehydrogenase (ubiquinone) activity"/>
    <property type="evidence" value="ECO:0007669"/>
    <property type="project" value="UniProtKB-UniRule"/>
</dbReference>
<evidence type="ECO:0000256" key="9">
    <source>
        <dbReference type="RuleBase" id="RU003640"/>
    </source>
</evidence>
<gene>
    <name evidence="10" type="primary">ND3</name>
</gene>
<dbReference type="Gene3D" id="1.20.58.1610">
    <property type="entry name" value="NADH:ubiquinone/plastoquinone oxidoreductase, chain 3"/>
    <property type="match status" value="1"/>
</dbReference>
<dbReference type="AlphaFoldDB" id="D3J820"/>
<reference evidence="10" key="1">
    <citation type="journal article" date="2010" name="Nucleic Acids Res.">
        <title>An integrated pipeline for next-generation sequencing and annotation of mitochondrial genomes.</title>
        <authorList>
            <person name="Jex A.R."/>
            <person name="Hall R.S."/>
            <person name="Littlewood D.T."/>
            <person name="Gasser R.B."/>
        </authorList>
    </citation>
    <scope>NUCLEOTIDE SEQUENCE</scope>
</reference>
<keyword evidence="5 9" id="KW-0812">Transmembrane</keyword>
<evidence type="ECO:0000256" key="6">
    <source>
        <dbReference type="ARBA" id="ARBA00022989"/>
    </source>
</evidence>
<keyword evidence="6 9" id="KW-1133">Transmembrane helix</keyword>
<evidence type="ECO:0000256" key="2">
    <source>
        <dbReference type="ARBA" id="ARBA00008472"/>
    </source>
</evidence>
<keyword evidence="4 9" id="KW-0813">Transport</keyword>
<dbReference type="EC" id="7.1.1.2" evidence="9"/>
<evidence type="ECO:0000256" key="1">
    <source>
        <dbReference type="ARBA" id="ARBA00004370"/>
    </source>
</evidence>
<evidence type="ECO:0000256" key="8">
    <source>
        <dbReference type="ARBA" id="ARBA00049551"/>
    </source>
</evidence>
<comment type="catalytic activity">
    <reaction evidence="8 9">
        <text>a ubiquinone + NADH + 5 H(+)(in) = a ubiquinol + NAD(+) + 4 H(+)(out)</text>
        <dbReference type="Rhea" id="RHEA:29091"/>
        <dbReference type="Rhea" id="RHEA-COMP:9565"/>
        <dbReference type="Rhea" id="RHEA-COMP:9566"/>
        <dbReference type="ChEBI" id="CHEBI:15378"/>
        <dbReference type="ChEBI" id="CHEBI:16389"/>
        <dbReference type="ChEBI" id="CHEBI:17976"/>
        <dbReference type="ChEBI" id="CHEBI:57540"/>
        <dbReference type="ChEBI" id="CHEBI:57945"/>
        <dbReference type="EC" id="7.1.1.2"/>
    </reaction>
</comment>
<proteinExistence type="inferred from homology"/>
<dbReference type="GO" id="GO:0030964">
    <property type="term" value="C:NADH dehydrogenase complex"/>
    <property type="evidence" value="ECO:0007669"/>
    <property type="project" value="TreeGrafter"/>
</dbReference>
<evidence type="ECO:0000313" key="10">
    <source>
        <dbReference type="EMBL" id="ACX85119.1"/>
    </source>
</evidence>
<keyword evidence="9" id="KW-0520">NAD</keyword>